<dbReference type="InterPro" id="IPR041629">
    <property type="entry name" value="SCP_3"/>
</dbReference>
<dbReference type="Gene3D" id="3.30.1050.40">
    <property type="match status" value="1"/>
</dbReference>
<sequence>MEILHKKVPGKSVEVRIPPYAAIQIITGTSHKRGTPPATIEITPRVWIELAIGEISWEKALEDGLVLASGLRADLSPYLPLVTGL</sequence>
<dbReference type="AlphaFoldDB" id="A0A094PL01"/>
<protein>
    <recommendedName>
        <fullName evidence="1">Bacterial SCP orthologue domain-containing protein</fullName>
    </recommendedName>
</protein>
<evidence type="ECO:0000313" key="2">
    <source>
        <dbReference type="EMBL" id="KGA11747.1"/>
    </source>
</evidence>
<comment type="caution">
    <text evidence="2">The sequence shown here is derived from an EMBL/GenBank/DDBJ whole genome shotgun (WGS) entry which is preliminary data.</text>
</comment>
<organism evidence="2">
    <name type="scientific">freshwater metagenome</name>
    <dbReference type="NCBI Taxonomy" id="449393"/>
    <lineage>
        <taxon>unclassified sequences</taxon>
        <taxon>metagenomes</taxon>
        <taxon>ecological metagenomes</taxon>
    </lineage>
</organism>
<gene>
    <name evidence="2" type="ORF">GM51_22320</name>
</gene>
<name>A0A094PL01_9ZZZZ</name>
<evidence type="ECO:0000259" key="1">
    <source>
        <dbReference type="Pfam" id="PF17844"/>
    </source>
</evidence>
<reference evidence="2" key="1">
    <citation type="submission" date="2014-06" db="EMBL/GenBank/DDBJ databases">
        <title>Key roles for freshwater Actinobacteria revealed by deep metagenomic sequencing.</title>
        <authorList>
            <person name="Ghai R."/>
            <person name="Mizuno C.M."/>
            <person name="Picazo A."/>
            <person name="Camacho A."/>
            <person name="Rodriguez-Valera F."/>
        </authorList>
    </citation>
    <scope>NUCLEOTIDE SEQUENCE</scope>
</reference>
<proteinExistence type="predicted"/>
<dbReference type="EMBL" id="JNSL01000230">
    <property type="protein sequence ID" value="KGA11747.1"/>
    <property type="molecule type" value="Genomic_DNA"/>
</dbReference>
<feature type="domain" description="Bacterial SCP orthologue" evidence="1">
    <location>
        <begin position="2"/>
        <end position="81"/>
    </location>
</feature>
<accession>A0A094PL01</accession>
<dbReference type="Pfam" id="PF17844">
    <property type="entry name" value="SCP_3"/>
    <property type="match status" value="1"/>
</dbReference>